<proteinExistence type="predicted"/>
<organism evidence="1 2">
    <name type="scientific">Xenoophorus captivus</name>
    <dbReference type="NCBI Taxonomy" id="1517983"/>
    <lineage>
        <taxon>Eukaryota</taxon>
        <taxon>Metazoa</taxon>
        <taxon>Chordata</taxon>
        <taxon>Craniata</taxon>
        <taxon>Vertebrata</taxon>
        <taxon>Euteleostomi</taxon>
        <taxon>Actinopterygii</taxon>
        <taxon>Neopterygii</taxon>
        <taxon>Teleostei</taxon>
        <taxon>Neoteleostei</taxon>
        <taxon>Acanthomorphata</taxon>
        <taxon>Ovalentaria</taxon>
        <taxon>Atherinomorphae</taxon>
        <taxon>Cyprinodontiformes</taxon>
        <taxon>Goodeidae</taxon>
        <taxon>Xenoophorus</taxon>
    </lineage>
</organism>
<reference evidence="1 2" key="1">
    <citation type="submission" date="2021-06" db="EMBL/GenBank/DDBJ databases">
        <authorList>
            <person name="Palmer J.M."/>
        </authorList>
    </citation>
    <scope>NUCLEOTIDE SEQUENCE [LARGE SCALE GENOMIC DNA]</scope>
    <source>
        <strain evidence="1 2">XC_2019</strain>
        <tissue evidence="1">Muscle</tissue>
    </source>
</reference>
<evidence type="ECO:0000313" key="1">
    <source>
        <dbReference type="EMBL" id="MEQ2218614.1"/>
    </source>
</evidence>
<evidence type="ECO:0000313" key="2">
    <source>
        <dbReference type="Proteomes" id="UP001434883"/>
    </source>
</evidence>
<comment type="caution">
    <text evidence="1">The sequence shown here is derived from an EMBL/GenBank/DDBJ whole genome shotgun (WGS) entry which is preliminary data.</text>
</comment>
<name>A0ABV0SDH6_9TELE</name>
<dbReference type="EMBL" id="JAHRIN010077242">
    <property type="protein sequence ID" value="MEQ2218614.1"/>
    <property type="molecule type" value="Genomic_DNA"/>
</dbReference>
<gene>
    <name evidence="1" type="ORF">XENOCAPTIV_005711</name>
</gene>
<keyword evidence="2" id="KW-1185">Reference proteome</keyword>
<sequence length="67" mass="7630">MAHSHSSPGLDAVVSTKVLYFTDRSLTPFLINIPKRYKKHEYYGAFMLQDRAISDITSRLLTQSLAQ</sequence>
<accession>A0ABV0SDH6</accession>
<dbReference type="Proteomes" id="UP001434883">
    <property type="component" value="Unassembled WGS sequence"/>
</dbReference>
<protein>
    <submittedName>
        <fullName evidence="1">Uncharacterized protein</fullName>
    </submittedName>
</protein>